<accession>X1IVW6</accession>
<comment type="caution">
    <text evidence="1">The sequence shown here is derived from an EMBL/GenBank/DDBJ whole genome shotgun (WGS) entry which is preliminary data.</text>
</comment>
<organism evidence="1">
    <name type="scientific">marine sediment metagenome</name>
    <dbReference type="NCBI Taxonomy" id="412755"/>
    <lineage>
        <taxon>unclassified sequences</taxon>
        <taxon>metagenomes</taxon>
        <taxon>ecological metagenomes</taxon>
    </lineage>
</organism>
<dbReference type="AlphaFoldDB" id="X1IVW6"/>
<protein>
    <submittedName>
        <fullName evidence="1">Uncharacterized protein</fullName>
    </submittedName>
</protein>
<reference evidence="1" key="1">
    <citation type="journal article" date="2014" name="Front. Microbiol.">
        <title>High frequency of phylogenetically diverse reductive dehalogenase-homologous genes in deep subseafloor sedimentary metagenomes.</title>
        <authorList>
            <person name="Kawai M."/>
            <person name="Futagami T."/>
            <person name="Toyoda A."/>
            <person name="Takaki Y."/>
            <person name="Nishi S."/>
            <person name="Hori S."/>
            <person name="Arai W."/>
            <person name="Tsubouchi T."/>
            <person name="Morono Y."/>
            <person name="Uchiyama I."/>
            <person name="Ito T."/>
            <person name="Fujiyama A."/>
            <person name="Inagaki F."/>
            <person name="Takami H."/>
        </authorList>
    </citation>
    <scope>NUCLEOTIDE SEQUENCE</scope>
    <source>
        <strain evidence="1">Expedition CK06-06</strain>
    </source>
</reference>
<dbReference type="EMBL" id="BARU01029994">
    <property type="protein sequence ID" value="GAH73400.1"/>
    <property type="molecule type" value="Genomic_DNA"/>
</dbReference>
<feature type="non-terminal residue" evidence="1">
    <location>
        <position position="1"/>
    </location>
</feature>
<name>X1IVW6_9ZZZZ</name>
<proteinExistence type="predicted"/>
<gene>
    <name evidence="1" type="ORF">S03H2_47651</name>
</gene>
<sequence length="34" mass="3984">FLRGGELPNIKHPAYIHDWLEQPDRRVEIEALNG</sequence>
<evidence type="ECO:0000313" key="1">
    <source>
        <dbReference type="EMBL" id="GAH73400.1"/>
    </source>
</evidence>